<gene>
    <name evidence="2" type="primary">106669750</name>
</gene>
<dbReference type="OrthoDB" id="67155at2759"/>
<evidence type="ECO:0000313" key="3">
    <source>
        <dbReference type="Proteomes" id="UP000494040"/>
    </source>
</evidence>
<dbReference type="PANTHER" id="PTHR12771">
    <property type="entry name" value="ENGULFMENT AND CELL MOTILITY"/>
    <property type="match status" value="1"/>
</dbReference>
<accession>A0A8I6TGA8</accession>
<dbReference type="PANTHER" id="PTHR12771:SF51">
    <property type="entry name" value="LD01482P"/>
    <property type="match status" value="1"/>
</dbReference>
<dbReference type="EnsemblMetazoa" id="XM_014399444.2">
    <property type="protein sequence ID" value="XP_014254930.1"/>
    <property type="gene ID" value="LOC106669750"/>
</dbReference>
<dbReference type="InterPro" id="IPR050868">
    <property type="entry name" value="ELMO_domain-containing"/>
</dbReference>
<reference evidence="2" key="1">
    <citation type="submission" date="2022-01" db="UniProtKB">
        <authorList>
            <consortium name="EnsemblMetazoa"/>
        </authorList>
    </citation>
    <scope>IDENTIFICATION</scope>
</reference>
<dbReference type="OMA" id="PHFQQTF"/>
<dbReference type="Pfam" id="PF04727">
    <property type="entry name" value="ELMO_CED12"/>
    <property type="match status" value="1"/>
</dbReference>
<organism evidence="2 3">
    <name type="scientific">Cimex lectularius</name>
    <name type="common">Bed bug</name>
    <name type="synonym">Acanthia lectularia</name>
    <dbReference type="NCBI Taxonomy" id="79782"/>
    <lineage>
        <taxon>Eukaryota</taxon>
        <taxon>Metazoa</taxon>
        <taxon>Ecdysozoa</taxon>
        <taxon>Arthropoda</taxon>
        <taxon>Hexapoda</taxon>
        <taxon>Insecta</taxon>
        <taxon>Pterygota</taxon>
        <taxon>Neoptera</taxon>
        <taxon>Paraneoptera</taxon>
        <taxon>Hemiptera</taxon>
        <taxon>Heteroptera</taxon>
        <taxon>Panheteroptera</taxon>
        <taxon>Cimicomorpha</taxon>
        <taxon>Cimicidae</taxon>
        <taxon>Cimex</taxon>
    </lineage>
</organism>
<dbReference type="GO" id="GO:0005096">
    <property type="term" value="F:GTPase activator activity"/>
    <property type="evidence" value="ECO:0007669"/>
    <property type="project" value="TreeGrafter"/>
</dbReference>
<dbReference type="KEGG" id="clec:106669750"/>
<dbReference type="AlphaFoldDB" id="A0A8I6TGA8"/>
<evidence type="ECO:0000259" key="1">
    <source>
        <dbReference type="PROSITE" id="PS51335"/>
    </source>
</evidence>
<sequence length="314" mass="36866">MFNLSGLYFVFYWHIRSLIKWVLRKTTKLCELQRICYGKQVGCPRSSAVEFSLFSSKSEHIKNMIKVLNDSAANRQLGGRNQKLILERSVKTVIIVKKINPDVHRQFVKSFTRCLEHIWGYKQLYAEVEELRLTQYDSSCPEHEEKLQRLWTALCPETPLEARITKQWQDIGFQGDDPKTDFRGMGLLGLENLLFFAEEYSNAAKHVLLHSLHPKYGYAFAIVGINLTSLAYHILKDGAAKTHIYNIAKSMPSMRVFHQFYCYLFYEFDRFWIEAKPQDVMQFSFIKDQFEESIRRLLENPMTTFNINFVVNTV</sequence>
<protein>
    <recommendedName>
        <fullName evidence="1">ELMO domain-containing protein</fullName>
    </recommendedName>
</protein>
<feature type="domain" description="ELMO" evidence="1">
    <location>
        <begin position="142"/>
        <end position="298"/>
    </location>
</feature>
<dbReference type="InterPro" id="IPR006816">
    <property type="entry name" value="ELMO_dom"/>
</dbReference>
<name>A0A8I6TGA8_CIMLE</name>
<dbReference type="Proteomes" id="UP000494040">
    <property type="component" value="Unassembled WGS sequence"/>
</dbReference>
<dbReference type="PROSITE" id="PS51335">
    <property type="entry name" value="ELMO"/>
    <property type="match status" value="1"/>
</dbReference>
<keyword evidence="3" id="KW-1185">Reference proteome</keyword>
<proteinExistence type="predicted"/>
<evidence type="ECO:0000313" key="2">
    <source>
        <dbReference type="EnsemblMetazoa" id="XP_014254930.1"/>
    </source>
</evidence>